<dbReference type="GO" id="GO:0005737">
    <property type="term" value="C:cytoplasm"/>
    <property type="evidence" value="ECO:0007669"/>
    <property type="project" value="TreeGrafter"/>
</dbReference>
<evidence type="ECO:0000313" key="3">
    <source>
        <dbReference type="Proteomes" id="UP000640333"/>
    </source>
</evidence>
<evidence type="ECO:0000313" key="2">
    <source>
        <dbReference type="EMBL" id="MBE9395696.1"/>
    </source>
</evidence>
<dbReference type="Proteomes" id="UP000640333">
    <property type="component" value="Unassembled WGS sequence"/>
</dbReference>
<dbReference type="RefSeq" id="WP_193951256.1">
    <property type="nucleotide sequence ID" value="NZ_JADEYS010000001.1"/>
</dbReference>
<dbReference type="GO" id="GO:0004029">
    <property type="term" value="F:aldehyde dehydrogenase (NAD+) activity"/>
    <property type="evidence" value="ECO:0007669"/>
    <property type="project" value="TreeGrafter"/>
</dbReference>
<comment type="caution">
    <text evidence="2">The sequence shown here is derived from an EMBL/GenBank/DDBJ whole genome shotgun (WGS) entry which is preliminary data.</text>
</comment>
<sequence length="279" mass="30618">MPKQSVLIAGCGDVGCQLGLNLLDQGLEVYGLRRNIDQLPDGIQGIAADLGNPETLRDLPATTIVVYAVAASSHDEEGYRRAYCEGLKNLLAGLPESPQHLFFTSSTSVYHQNDNGWVDETSPTQPANFSGQIMLEAEHIALHSKIPATIVRFSGIYGPGRNHLINQARNGRSAPAELVLFSNRIHRDDCADVLAHLVSRSLNGNPLARVYLATDDEPAPLHEVSEWLAQKLGVDITDRSAGRRTGSKRCSNRLLRATGYNFRYPTYREGYLSVLHTDN</sequence>
<dbReference type="CDD" id="cd05266">
    <property type="entry name" value="SDR_a4"/>
    <property type="match status" value="1"/>
</dbReference>
<dbReference type="Pfam" id="PF04321">
    <property type="entry name" value="RmlD_sub_bind"/>
    <property type="match status" value="1"/>
</dbReference>
<dbReference type="PANTHER" id="PTHR48079:SF6">
    <property type="entry name" value="NAD(P)-BINDING DOMAIN-CONTAINING PROTEIN-RELATED"/>
    <property type="match status" value="1"/>
</dbReference>
<gene>
    <name evidence="2" type="ORF">IOQ59_00300</name>
</gene>
<organism evidence="2 3">
    <name type="scientific">Pontibacterium sinense</name>
    <dbReference type="NCBI Taxonomy" id="2781979"/>
    <lineage>
        <taxon>Bacteria</taxon>
        <taxon>Pseudomonadati</taxon>
        <taxon>Pseudomonadota</taxon>
        <taxon>Gammaproteobacteria</taxon>
        <taxon>Oceanospirillales</taxon>
        <taxon>Oceanospirillaceae</taxon>
        <taxon>Pontibacterium</taxon>
    </lineage>
</organism>
<protein>
    <submittedName>
        <fullName evidence="2">SDR family oxidoreductase</fullName>
    </submittedName>
</protein>
<dbReference type="InterPro" id="IPR051783">
    <property type="entry name" value="NAD(P)-dependent_oxidoreduct"/>
</dbReference>
<evidence type="ECO:0000259" key="1">
    <source>
        <dbReference type="Pfam" id="PF04321"/>
    </source>
</evidence>
<dbReference type="Gene3D" id="3.40.50.720">
    <property type="entry name" value="NAD(P)-binding Rossmann-like Domain"/>
    <property type="match status" value="1"/>
</dbReference>
<dbReference type="InterPro" id="IPR036291">
    <property type="entry name" value="NAD(P)-bd_dom_sf"/>
</dbReference>
<name>A0A8J7K5J8_9GAMM</name>
<dbReference type="AlphaFoldDB" id="A0A8J7K5J8"/>
<dbReference type="EMBL" id="JADEYS010000001">
    <property type="protein sequence ID" value="MBE9395696.1"/>
    <property type="molecule type" value="Genomic_DNA"/>
</dbReference>
<dbReference type="SUPFAM" id="SSF51735">
    <property type="entry name" value="NAD(P)-binding Rossmann-fold domains"/>
    <property type="match status" value="1"/>
</dbReference>
<keyword evidence="3" id="KW-1185">Reference proteome</keyword>
<proteinExistence type="predicted"/>
<dbReference type="InterPro" id="IPR029903">
    <property type="entry name" value="RmlD-like-bd"/>
</dbReference>
<feature type="domain" description="RmlD-like substrate binding" evidence="1">
    <location>
        <begin position="7"/>
        <end position="235"/>
    </location>
</feature>
<reference evidence="2" key="1">
    <citation type="submission" date="2020-10" db="EMBL/GenBank/DDBJ databases">
        <title>Bacterium isolated from coastal waters sediment.</title>
        <authorList>
            <person name="Chen R.-J."/>
            <person name="Lu D.-C."/>
            <person name="Zhu K.-L."/>
            <person name="Du Z.-J."/>
        </authorList>
    </citation>
    <scope>NUCLEOTIDE SEQUENCE</scope>
    <source>
        <strain evidence="2">N1Y112</strain>
    </source>
</reference>
<accession>A0A8J7K5J8</accession>
<dbReference type="PANTHER" id="PTHR48079">
    <property type="entry name" value="PROTEIN YEEZ"/>
    <property type="match status" value="1"/>
</dbReference>